<keyword evidence="2" id="KW-1185">Reference proteome</keyword>
<evidence type="ECO:0000313" key="2">
    <source>
        <dbReference type="Proteomes" id="UP000245119"/>
    </source>
</evidence>
<name>A0A2T7NL07_POMCA</name>
<protein>
    <submittedName>
        <fullName evidence="1">Uncharacterized protein</fullName>
    </submittedName>
</protein>
<dbReference type="Proteomes" id="UP000245119">
    <property type="component" value="Linkage Group LG11"/>
</dbReference>
<sequence length="62" mass="7060">MISCKRLPVRTHFPPSRLEAVATHRSQQFIPGELDGWDDGGVGMVVKERRKKKETGELDKKL</sequence>
<accession>A0A2T7NL07</accession>
<dbReference type="AlphaFoldDB" id="A0A2T7NL07"/>
<comment type="caution">
    <text evidence="1">The sequence shown here is derived from an EMBL/GenBank/DDBJ whole genome shotgun (WGS) entry which is preliminary data.</text>
</comment>
<dbReference type="EMBL" id="PZQS01000011">
    <property type="protein sequence ID" value="PVD21845.1"/>
    <property type="molecule type" value="Genomic_DNA"/>
</dbReference>
<gene>
    <name evidence="1" type="ORF">C0Q70_17647</name>
</gene>
<evidence type="ECO:0000313" key="1">
    <source>
        <dbReference type="EMBL" id="PVD21845.1"/>
    </source>
</evidence>
<organism evidence="1 2">
    <name type="scientific">Pomacea canaliculata</name>
    <name type="common">Golden apple snail</name>
    <dbReference type="NCBI Taxonomy" id="400727"/>
    <lineage>
        <taxon>Eukaryota</taxon>
        <taxon>Metazoa</taxon>
        <taxon>Spiralia</taxon>
        <taxon>Lophotrochozoa</taxon>
        <taxon>Mollusca</taxon>
        <taxon>Gastropoda</taxon>
        <taxon>Caenogastropoda</taxon>
        <taxon>Architaenioglossa</taxon>
        <taxon>Ampullarioidea</taxon>
        <taxon>Ampullariidae</taxon>
        <taxon>Pomacea</taxon>
    </lineage>
</organism>
<reference evidence="1 2" key="1">
    <citation type="submission" date="2018-04" db="EMBL/GenBank/DDBJ databases">
        <title>The genome of golden apple snail Pomacea canaliculata provides insight into stress tolerance and invasive adaptation.</title>
        <authorList>
            <person name="Liu C."/>
            <person name="Liu B."/>
            <person name="Ren Y."/>
            <person name="Zhang Y."/>
            <person name="Wang H."/>
            <person name="Li S."/>
            <person name="Jiang F."/>
            <person name="Yin L."/>
            <person name="Zhang G."/>
            <person name="Qian W."/>
            <person name="Fan W."/>
        </authorList>
    </citation>
    <scope>NUCLEOTIDE SEQUENCE [LARGE SCALE GENOMIC DNA]</scope>
    <source>
        <strain evidence="1">SZHN2017</strain>
        <tissue evidence="1">Muscle</tissue>
    </source>
</reference>
<proteinExistence type="predicted"/>